<evidence type="ECO:0000313" key="4">
    <source>
        <dbReference type="Proteomes" id="UP000577956"/>
    </source>
</evidence>
<accession>A0A7Y9K0E9</accession>
<feature type="transmembrane region" description="Helical" evidence="1">
    <location>
        <begin position="30"/>
        <end position="50"/>
    </location>
</feature>
<gene>
    <name evidence="3" type="ORF">BKA21_003348</name>
    <name evidence="2" type="ORF">Col01nite_21550</name>
</gene>
<sequence length="58" mass="5806">MSRLLAAALPVAAVLAVVAAVRPDLARTGPVLVATLGLVVVTFTGIWHGATSPDGADR</sequence>
<keyword evidence="5" id="KW-1185">Reference proteome</keyword>
<comment type="caution">
    <text evidence="3">The sequence shown here is derived from an EMBL/GenBank/DDBJ whole genome shotgun (WGS) entry which is preliminary data.</text>
</comment>
<protein>
    <submittedName>
        <fullName evidence="3">Uncharacterized protein</fullName>
    </submittedName>
</protein>
<dbReference type="Proteomes" id="UP000618382">
    <property type="component" value="Unassembled WGS sequence"/>
</dbReference>
<evidence type="ECO:0000313" key="5">
    <source>
        <dbReference type="Proteomes" id="UP000618382"/>
    </source>
</evidence>
<reference evidence="2 5" key="2">
    <citation type="submission" date="2021-01" db="EMBL/GenBank/DDBJ databases">
        <title>Whole genome shotgun sequence of Cellulomonas oligotrophica NBRC 109435.</title>
        <authorList>
            <person name="Komaki H."/>
            <person name="Tamura T."/>
        </authorList>
    </citation>
    <scope>NUCLEOTIDE SEQUENCE [LARGE SCALE GENOMIC DNA]</scope>
    <source>
        <strain evidence="2 5">NBRC 109435</strain>
    </source>
</reference>
<evidence type="ECO:0000256" key="1">
    <source>
        <dbReference type="SAM" id="Phobius"/>
    </source>
</evidence>
<keyword evidence="1" id="KW-1133">Transmembrane helix</keyword>
<dbReference type="AlphaFoldDB" id="A0A7Y9K0E9"/>
<dbReference type="RefSeq" id="WP_170209090.1">
    <property type="nucleotide sequence ID" value="NZ_BAABFI010000010.1"/>
</dbReference>
<dbReference type="EMBL" id="JACCBK010000001">
    <property type="protein sequence ID" value="NYD87799.1"/>
    <property type="molecule type" value="Genomic_DNA"/>
</dbReference>
<evidence type="ECO:0000313" key="2">
    <source>
        <dbReference type="EMBL" id="GIG32996.1"/>
    </source>
</evidence>
<keyword evidence="1" id="KW-0812">Transmembrane</keyword>
<dbReference type="Proteomes" id="UP000577956">
    <property type="component" value="Unassembled WGS sequence"/>
</dbReference>
<keyword evidence="1" id="KW-0472">Membrane</keyword>
<name>A0A7Y9K0E9_9CELL</name>
<organism evidence="3 4">
    <name type="scientific">Cellulomonas oligotrophica</name>
    <dbReference type="NCBI Taxonomy" id="931536"/>
    <lineage>
        <taxon>Bacteria</taxon>
        <taxon>Bacillati</taxon>
        <taxon>Actinomycetota</taxon>
        <taxon>Actinomycetes</taxon>
        <taxon>Micrococcales</taxon>
        <taxon>Cellulomonadaceae</taxon>
        <taxon>Cellulomonas</taxon>
    </lineage>
</organism>
<dbReference type="EMBL" id="BONN01000005">
    <property type="protein sequence ID" value="GIG32996.1"/>
    <property type="molecule type" value="Genomic_DNA"/>
</dbReference>
<reference evidence="3 4" key="1">
    <citation type="submission" date="2020-07" db="EMBL/GenBank/DDBJ databases">
        <title>Sequencing the genomes of 1000 actinobacteria strains.</title>
        <authorList>
            <person name="Klenk H.-P."/>
        </authorList>
    </citation>
    <scope>NUCLEOTIDE SEQUENCE [LARGE SCALE GENOMIC DNA]</scope>
    <source>
        <strain evidence="3 4">DSM 24482</strain>
    </source>
</reference>
<evidence type="ECO:0000313" key="3">
    <source>
        <dbReference type="EMBL" id="NYD87799.1"/>
    </source>
</evidence>
<proteinExistence type="predicted"/>